<evidence type="ECO:0000313" key="1">
    <source>
        <dbReference type="EMBL" id="CAG9946001.1"/>
    </source>
</evidence>
<sequence>MEIPMGEDPLHNIRYLALECRELFETIWHDCQKSLVLWSTTVEALNPQEKLDSPFRFRSFNFASTRDDFDFWTEITGLQSPEPWSFDFKTEGTLDLSNEIASFYNRPEKALLVPTLEFIKIFMETAARVHRAVDKLYDLGDEFRNQCVVAEKGKLGPKQDALGIEERHMRFHRVHRFGRVLSDSQGPIMIYLLGFYYVERLASLLNGQ</sequence>
<gene>
    <name evidence="1" type="ORF">CRV2_00004880</name>
</gene>
<comment type="caution">
    <text evidence="1">The sequence shown here is derived from an EMBL/GenBank/DDBJ whole genome shotgun (WGS) entry which is preliminary data.</text>
</comment>
<accession>A0ACA9TYD8</accession>
<name>A0ACA9TYD8_BIOOC</name>
<reference evidence="1" key="2">
    <citation type="submission" date="2021-10" db="EMBL/GenBank/DDBJ databases">
        <authorList>
            <person name="Piombo E."/>
        </authorList>
    </citation>
    <scope>NUCLEOTIDE SEQUENCE</scope>
</reference>
<evidence type="ECO:0000313" key="2">
    <source>
        <dbReference type="Proteomes" id="UP000836387"/>
    </source>
</evidence>
<proteinExistence type="predicted"/>
<keyword evidence="2" id="KW-1185">Reference proteome</keyword>
<dbReference type="Proteomes" id="UP000836387">
    <property type="component" value="Unassembled WGS sequence"/>
</dbReference>
<dbReference type="EMBL" id="CADEHS020000010">
    <property type="protein sequence ID" value="CAG9946001.1"/>
    <property type="molecule type" value="Genomic_DNA"/>
</dbReference>
<reference evidence="1" key="1">
    <citation type="submission" date="2020-04" db="EMBL/GenBank/DDBJ databases">
        <authorList>
            <person name="Broberg M."/>
        </authorList>
    </citation>
    <scope>NUCLEOTIDE SEQUENCE</scope>
</reference>
<organism evidence="1 2">
    <name type="scientific">Clonostachys rosea f. rosea IK726</name>
    <dbReference type="NCBI Taxonomy" id="1349383"/>
    <lineage>
        <taxon>Eukaryota</taxon>
        <taxon>Fungi</taxon>
        <taxon>Dikarya</taxon>
        <taxon>Ascomycota</taxon>
        <taxon>Pezizomycotina</taxon>
        <taxon>Sordariomycetes</taxon>
        <taxon>Hypocreomycetidae</taxon>
        <taxon>Hypocreales</taxon>
        <taxon>Bionectriaceae</taxon>
        <taxon>Clonostachys</taxon>
    </lineage>
</organism>
<protein>
    <submittedName>
        <fullName evidence="1">Uncharacterized protein</fullName>
    </submittedName>
</protein>